<dbReference type="Gene3D" id="3.30.70.270">
    <property type="match status" value="1"/>
</dbReference>
<dbReference type="SUPFAM" id="SSF55073">
    <property type="entry name" value="Nucleotide cyclase"/>
    <property type="match status" value="1"/>
</dbReference>
<dbReference type="SUPFAM" id="SSF54631">
    <property type="entry name" value="CBS-domain pair"/>
    <property type="match status" value="1"/>
</dbReference>
<evidence type="ECO:0000313" key="4">
    <source>
        <dbReference type="EMBL" id="SHH34117.1"/>
    </source>
</evidence>
<organism evidence="4 5">
    <name type="scientific">Thermosyntropha lipolytica DSM 11003</name>
    <dbReference type="NCBI Taxonomy" id="1123382"/>
    <lineage>
        <taxon>Bacteria</taxon>
        <taxon>Bacillati</taxon>
        <taxon>Bacillota</taxon>
        <taxon>Clostridia</taxon>
        <taxon>Eubacteriales</taxon>
        <taxon>Syntrophomonadaceae</taxon>
        <taxon>Thermosyntropha</taxon>
    </lineage>
</organism>
<keyword evidence="5" id="KW-1185">Reference proteome</keyword>
<dbReference type="InterPro" id="IPR043128">
    <property type="entry name" value="Rev_trsase/Diguanyl_cyclase"/>
</dbReference>
<accession>A0A1M5S680</accession>
<dbReference type="PANTHER" id="PTHR45138">
    <property type="entry name" value="REGULATORY COMPONENTS OF SENSORY TRANSDUCTION SYSTEM"/>
    <property type="match status" value="1"/>
</dbReference>
<feature type="domain" description="CBS" evidence="3">
    <location>
        <begin position="66"/>
        <end position="123"/>
    </location>
</feature>
<dbReference type="Gene3D" id="3.10.580.10">
    <property type="entry name" value="CBS-domain"/>
    <property type="match status" value="1"/>
</dbReference>
<reference evidence="5" key="1">
    <citation type="submission" date="2016-11" db="EMBL/GenBank/DDBJ databases">
        <authorList>
            <person name="Varghese N."/>
            <person name="Submissions S."/>
        </authorList>
    </citation>
    <scope>NUCLEOTIDE SEQUENCE [LARGE SCALE GENOMIC DNA]</scope>
    <source>
        <strain evidence="5">DSM 11003</strain>
    </source>
</reference>
<dbReference type="AlphaFoldDB" id="A0A1M5S680"/>
<dbReference type="Pfam" id="PF00990">
    <property type="entry name" value="GGDEF"/>
    <property type="match status" value="1"/>
</dbReference>
<dbReference type="Pfam" id="PF00571">
    <property type="entry name" value="CBS"/>
    <property type="match status" value="1"/>
</dbReference>
<dbReference type="RefSeq" id="WP_084728482.1">
    <property type="nucleotide sequence ID" value="NZ_FQWY01000070.1"/>
</dbReference>
<dbReference type="STRING" id="1123382.SAMN02745221_02176"/>
<dbReference type="InterPro" id="IPR000160">
    <property type="entry name" value="GGDEF_dom"/>
</dbReference>
<gene>
    <name evidence="4" type="ORF">SAMN02745221_02176</name>
</gene>
<dbReference type="GO" id="GO:1902201">
    <property type="term" value="P:negative regulation of bacterial-type flagellum-dependent cell motility"/>
    <property type="evidence" value="ECO:0007669"/>
    <property type="project" value="TreeGrafter"/>
</dbReference>
<dbReference type="PANTHER" id="PTHR45138:SF9">
    <property type="entry name" value="DIGUANYLATE CYCLASE DGCM-RELATED"/>
    <property type="match status" value="1"/>
</dbReference>
<dbReference type="InterPro" id="IPR029787">
    <property type="entry name" value="Nucleotide_cyclase"/>
</dbReference>
<evidence type="ECO:0000259" key="2">
    <source>
        <dbReference type="PROSITE" id="PS50887"/>
    </source>
</evidence>
<dbReference type="GO" id="GO:0005886">
    <property type="term" value="C:plasma membrane"/>
    <property type="evidence" value="ECO:0007669"/>
    <property type="project" value="TreeGrafter"/>
</dbReference>
<dbReference type="NCBIfam" id="TIGR00254">
    <property type="entry name" value="GGDEF"/>
    <property type="match status" value="1"/>
</dbReference>
<dbReference type="EMBL" id="FQWY01000070">
    <property type="protein sequence ID" value="SHH34117.1"/>
    <property type="molecule type" value="Genomic_DNA"/>
</dbReference>
<sequence length="287" mass="32512">MISEINTIKFDKFTIVDACTSVRKMINYTADGYRFFIVFENSHLLGVISIENLLQSHPNRIAVDVISDNFELIPEDTSIWEAYEKLEKNKNKYLIVLDCSNNIIGIVDYKGLLPYIAKYIDPLTGLYKSDYLYFEGIRNLNLQKELSILFLDINEFGNINKKYGHINGNIILNEISYILKQNTPQYNWCRFGGDEFALVAPLKLEEGIALAEQIVNAVNEHQFTLNIPIKVSIGITGVRLNSSYPLRNQIKIINNLINKASLESTKAKKSLPACLSIGGCFDISEIA</sequence>
<dbReference type="GO" id="GO:0052621">
    <property type="term" value="F:diguanylate cyclase activity"/>
    <property type="evidence" value="ECO:0007669"/>
    <property type="project" value="TreeGrafter"/>
</dbReference>
<feature type="domain" description="GGDEF" evidence="2">
    <location>
        <begin position="144"/>
        <end position="273"/>
    </location>
</feature>
<dbReference type="PROSITE" id="PS51371">
    <property type="entry name" value="CBS"/>
    <property type="match status" value="1"/>
</dbReference>
<name>A0A1M5S680_9FIRM</name>
<keyword evidence="1" id="KW-0129">CBS domain</keyword>
<evidence type="ECO:0000313" key="5">
    <source>
        <dbReference type="Proteomes" id="UP000242329"/>
    </source>
</evidence>
<protein>
    <submittedName>
        <fullName evidence="4">Diguanylate cyclase (GGDEF) domain-containing protein</fullName>
    </submittedName>
</protein>
<proteinExistence type="predicted"/>
<dbReference type="InterPro" id="IPR050469">
    <property type="entry name" value="Diguanylate_Cyclase"/>
</dbReference>
<dbReference type="Proteomes" id="UP000242329">
    <property type="component" value="Unassembled WGS sequence"/>
</dbReference>
<dbReference type="SMART" id="SM00267">
    <property type="entry name" value="GGDEF"/>
    <property type="match status" value="1"/>
</dbReference>
<dbReference type="InterPro" id="IPR046342">
    <property type="entry name" value="CBS_dom_sf"/>
</dbReference>
<dbReference type="CDD" id="cd01949">
    <property type="entry name" value="GGDEF"/>
    <property type="match status" value="1"/>
</dbReference>
<dbReference type="PROSITE" id="PS50887">
    <property type="entry name" value="GGDEF"/>
    <property type="match status" value="1"/>
</dbReference>
<dbReference type="InterPro" id="IPR000644">
    <property type="entry name" value="CBS_dom"/>
</dbReference>
<evidence type="ECO:0000259" key="3">
    <source>
        <dbReference type="PROSITE" id="PS51371"/>
    </source>
</evidence>
<dbReference type="GO" id="GO:0043709">
    <property type="term" value="P:cell adhesion involved in single-species biofilm formation"/>
    <property type="evidence" value="ECO:0007669"/>
    <property type="project" value="TreeGrafter"/>
</dbReference>
<dbReference type="OrthoDB" id="12905at2"/>
<evidence type="ECO:0000256" key="1">
    <source>
        <dbReference type="PROSITE-ProRule" id="PRU00703"/>
    </source>
</evidence>